<dbReference type="RefSeq" id="WP_204052347.1">
    <property type="nucleotide sequence ID" value="NZ_BOOF01000055.1"/>
</dbReference>
<evidence type="ECO:0000313" key="2">
    <source>
        <dbReference type="Proteomes" id="UP000660454"/>
    </source>
</evidence>
<sequence length="111" mass="12300">MGADPSGWNLPIERRSSIRPGAAACGELITVLDILDTGYRSGRDPDALDPYLHNLRFNIDEQKPGESAVDPRESFTSALTAIGRVVGREIDKEWLDSTHTSYTVRADEPDW</sequence>
<dbReference type="Proteomes" id="UP000660454">
    <property type="component" value="Unassembled WGS sequence"/>
</dbReference>
<comment type="caution">
    <text evidence="1">The sequence shown here is derived from an EMBL/GenBank/DDBJ whole genome shotgun (WGS) entry which is preliminary data.</text>
</comment>
<dbReference type="EMBL" id="BOOF01000055">
    <property type="protein sequence ID" value="GIH66525.1"/>
    <property type="molecule type" value="Genomic_DNA"/>
</dbReference>
<proteinExistence type="predicted"/>
<organism evidence="1 2">
    <name type="scientific">Microbispora siamensis</name>
    <dbReference type="NCBI Taxonomy" id="564413"/>
    <lineage>
        <taxon>Bacteria</taxon>
        <taxon>Bacillati</taxon>
        <taxon>Actinomycetota</taxon>
        <taxon>Actinomycetes</taxon>
        <taxon>Streptosporangiales</taxon>
        <taxon>Streptosporangiaceae</taxon>
        <taxon>Microbispora</taxon>
    </lineage>
</organism>
<name>A0ABQ4GYK8_9ACTN</name>
<keyword evidence="2" id="KW-1185">Reference proteome</keyword>
<gene>
    <name evidence="1" type="ORF">Msi02_73420</name>
</gene>
<protein>
    <submittedName>
        <fullName evidence="1">Uncharacterized protein</fullName>
    </submittedName>
</protein>
<accession>A0ABQ4GYK8</accession>
<reference evidence="1 2" key="1">
    <citation type="submission" date="2021-01" db="EMBL/GenBank/DDBJ databases">
        <title>Whole genome shotgun sequence of Microbispora siamensis NBRC 104113.</title>
        <authorList>
            <person name="Komaki H."/>
            <person name="Tamura T."/>
        </authorList>
    </citation>
    <scope>NUCLEOTIDE SEQUENCE [LARGE SCALE GENOMIC DNA]</scope>
    <source>
        <strain evidence="1 2">NBRC 104113</strain>
    </source>
</reference>
<evidence type="ECO:0000313" key="1">
    <source>
        <dbReference type="EMBL" id="GIH66525.1"/>
    </source>
</evidence>